<evidence type="ECO:0000256" key="2">
    <source>
        <dbReference type="RuleBase" id="RU102079"/>
    </source>
</evidence>
<accession>A0A1I8B2B7</accession>
<keyword evidence="4" id="KW-1185">Reference proteome</keyword>
<evidence type="ECO:0000256" key="1">
    <source>
        <dbReference type="ARBA" id="ARBA00022734"/>
    </source>
</evidence>
<dbReference type="Pfam" id="PF00337">
    <property type="entry name" value="Gal-bind_lectin"/>
    <property type="match status" value="1"/>
</dbReference>
<organism evidence="4 5">
    <name type="scientific">Meloidogyne hapla</name>
    <name type="common">Root-knot nematode worm</name>
    <dbReference type="NCBI Taxonomy" id="6305"/>
    <lineage>
        <taxon>Eukaryota</taxon>
        <taxon>Metazoa</taxon>
        <taxon>Ecdysozoa</taxon>
        <taxon>Nematoda</taxon>
        <taxon>Chromadorea</taxon>
        <taxon>Rhabditida</taxon>
        <taxon>Tylenchina</taxon>
        <taxon>Tylenchomorpha</taxon>
        <taxon>Tylenchoidea</taxon>
        <taxon>Meloidogynidae</taxon>
        <taxon>Meloidogyninae</taxon>
        <taxon>Meloidogyne</taxon>
    </lineage>
</organism>
<dbReference type="PROSITE" id="PS51304">
    <property type="entry name" value="GALECTIN"/>
    <property type="match status" value="1"/>
</dbReference>
<protein>
    <recommendedName>
        <fullName evidence="2">Galectin</fullName>
    </recommendedName>
</protein>
<dbReference type="GO" id="GO:0030246">
    <property type="term" value="F:carbohydrate binding"/>
    <property type="evidence" value="ECO:0007669"/>
    <property type="project" value="UniProtKB-UniRule"/>
</dbReference>
<proteinExistence type="predicted"/>
<name>A0A1I8B2B7_MELHA</name>
<evidence type="ECO:0000259" key="3">
    <source>
        <dbReference type="PROSITE" id="PS51304"/>
    </source>
</evidence>
<dbReference type="Gene3D" id="2.60.120.200">
    <property type="match status" value="1"/>
</dbReference>
<dbReference type="InterPro" id="IPR013320">
    <property type="entry name" value="ConA-like_dom_sf"/>
</dbReference>
<evidence type="ECO:0000313" key="4">
    <source>
        <dbReference type="Proteomes" id="UP000095281"/>
    </source>
</evidence>
<dbReference type="InterPro" id="IPR001079">
    <property type="entry name" value="Galectin_CRD"/>
</dbReference>
<dbReference type="SUPFAM" id="SSF49899">
    <property type="entry name" value="Concanavalin A-like lectins/glucanases"/>
    <property type="match status" value="1"/>
</dbReference>
<sequence>MGGWKFNKLEEPYYKLSKNLTIGQLFNLDILINQKEFKIHYGIVQEMYYPHQLPSWTIQYIKVDSNALSLPPRGHYVKIERVIDE</sequence>
<keyword evidence="1 2" id="KW-0430">Lectin</keyword>
<reference evidence="5" key="1">
    <citation type="submission" date="2016-11" db="UniProtKB">
        <authorList>
            <consortium name="WormBaseParasite"/>
        </authorList>
    </citation>
    <scope>IDENTIFICATION</scope>
</reference>
<dbReference type="Proteomes" id="UP000095281">
    <property type="component" value="Unplaced"/>
</dbReference>
<feature type="domain" description="Galectin" evidence="3">
    <location>
        <begin position="1"/>
        <end position="80"/>
    </location>
</feature>
<dbReference type="AlphaFoldDB" id="A0A1I8B2B7"/>
<evidence type="ECO:0000313" key="5">
    <source>
        <dbReference type="WBParaSite" id="MhA1_Contig1284.frz3.gene3"/>
    </source>
</evidence>
<dbReference type="WBParaSite" id="MhA1_Contig1284.frz3.gene3">
    <property type="protein sequence ID" value="MhA1_Contig1284.frz3.gene3"/>
    <property type="gene ID" value="MhA1_Contig1284.frz3.gene3"/>
</dbReference>